<evidence type="ECO:0000259" key="3">
    <source>
        <dbReference type="Pfam" id="PF11774"/>
    </source>
</evidence>
<evidence type="ECO:0000313" key="6">
    <source>
        <dbReference type="Proteomes" id="UP000183561"/>
    </source>
</evidence>
<proteinExistence type="predicted"/>
<evidence type="ECO:0000256" key="2">
    <source>
        <dbReference type="SAM" id="MobiDB-lite"/>
    </source>
</evidence>
<dbReference type="Pfam" id="PF23359">
    <property type="entry name" value="Lsr2_DNA-bd"/>
    <property type="match status" value="1"/>
</dbReference>
<dbReference type="Gene3D" id="3.30.60.230">
    <property type="entry name" value="Lsr2, dimerization domain"/>
    <property type="match status" value="1"/>
</dbReference>
<feature type="region of interest" description="Disordered" evidence="2">
    <location>
        <begin position="63"/>
        <end position="84"/>
    </location>
</feature>
<reference evidence="6" key="1">
    <citation type="submission" date="2016-10" db="EMBL/GenBank/DDBJ databases">
        <authorList>
            <person name="Varghese N."/>
            <person name="Submissions S."/>
        </authorList>
    </citation>
    <scope>NUCLEOTIDE SEQUENCE [LARGE SCALE GENOMIC DNA]</scope>
    <source>
        <strain evidence="6">DSM 44498</strain>
    </source>
</reference>
<dbReference type="RefSeq" id="WP_072951626.1">
    <property type="nucleotide sequence ID" value="NZ_FNSV01000001.1"/>
</dbReference>
<evidence type="ECO:0000256" key="1">
    <source>
        <dbReference type="ARBA" id="ARBA00023125"/>
    </source>
</evidence>
<dbReference type="OrthoDB" id="4113332at2"/>
<dbReference type="Proteomes" id="UP000183561">
    <property type="component" value="Unassembled WGS sequence"/>
</dbReference>
<dbReference type="Gene3D" id="4.10.320.10">
    <property type="entry name" value="E3-binding domain"/>
    <property type="match status" value="1"/>
</dbReference>
<feature type="domain" description="Lsr2 dimerization" evidence="3">
    <location>
        <begin position="1"/>
        <end position="61"/>
    </location>
</feature>
<dbReference type="GO" id="GO:0003677">
    <property type="term" value="F:DNA binding"/>
    <property type="evidence" value="ECO:0007669"/>
    <property type="project" value="UniProtKB-KW"/>
</dbReference>
<name>A0A1H4I6K7_9NOCA</name>
<dbReference type="GO" id="GO:0016746">
    <property type="term" value="F:acyltransferase activity"/>
    <property type="evidence" value="ECO:0007669"/>
    <property type="project" value="InterPro"/>
</dbReference>
<accession>A0A1H4I6K7</accession>
<feature type="domain" description="Lsr2 DNA-binding" evidence="4">
    <location>
        <begin position="80"/>
        <end position="114"/>
    </location>
</feature>
<keyword evidence="1" id="KW-0238">DNA-binding</keyword>
<sequence length="115" mass="13102">MARKVVVELVDDIDGTDFGEDGESISYGLDGVEYVIDLKDEHAKEFREVLDYYITHSIRVGGRKHRSDRPAHPTTAKRPRGETQKIRTWAIEQGYELSSRGRIPAEIEHAFHAAH</sequence>
<protein>
    <submittedName>
        <fullName evidence="5">Lsr2 protein</fullName>
    </submittedName>
</protein>
<organism evidence="5 6">
    <name type="scientific">Rhodococcus koreensis</name>
    <dbReference type="NCBI Taxonomy" id="99653"/>
    <lineage>
        <taxon>Bacteria</taxon>
        <taxon>Bacillati</taxon>
        <taxon>Actinomycetota</taxon>
        <taxon>Actinomycetes</taxon>
        <taxon>Mycobacteriales</taxon>
        <taxon>Nocardiaceae</taxon>
        <taxon>Rhodococcus</taxon>
    </lineage>
</organism>
<dbReference type="InterPro" id="IPR024412">
    <property type="entry name" value="Lsr2_dim_dom"/>
</dbReference>
<keyword evidence="6" id="KW-1185">Reference proteome</keyword>
<dbReference type="InterPro" id="IPR042261">
    <property type="entry name" value="Lsr2-like_dimerization"/>
</dbReference>
<dbReference type="Pfam" id="PF11774">
    <property type="entry name" value="Lsr2"/>
    <property type="match status" value="1"/>
</dbReference>
<dbReference type="AlphaFoldDB" id="A0A1H4I6K7"/>
<dbReference type="EMBL" id="FNSV01000001">
    <property type="protein sequence ID" value="SEB29571.1"/>
    <property type="molecule type" value="Genomic_DNA"/>
</dbReference>
<dbReference type="InterPro" id="IPR055370">
    <property type="entry name" value="Lsr2_DNA-bd"/>
</dbReference>
<evidence type="ECO:0000313" key="5">
    <source>
        <dbReference type="EMBL" id="SEB29571.1"/>
    </source>
</evidence>
<gene>
    <name evidence="5" type="ORF">SAMN04490239_0111</name>
</gene>
<evidence type="ECO:0000259" key="4">
    <source>
        <dbReference type="Pfam" id="PF23359"/>
    </source>
</evidence>
<dbReference type="InterPro" id="IPR036625">
    <property type="entry name" value="E3-bd_dom_sf"/>
</dbReference>